<dbReference type="PANTHER" id="PTHR35849">
    <property type="entry name" value="BLR2341 PROTEIN"/>
    <property type="match status" value="1"/>
</dbReference>
<dbReference type="InterPro" id="IPR052746">
    <property type="entry name" value="MlaB_ABC_Transporter"/>
</dbReference>
<protein>
    <recommendedName>
        <fullName evidence="1">STAS domain-containing protein</fullName>
    </recommendedName>
</protein>
<dbReference type="InterPro" id="IPR002645">
    <property type="entry name" value="STAS_dom"/>
</dbReference>
<evidence type="ECO:0000313" key="3">
    <source>
        <dbReference type="Proteomes" id="UP000637628"/>
    </source>
</evidence>
<reference evidence="2 3" key="1">
    <citation type="submission" date="2021-01" db="EMBL/GenBank/DDBJ databases">
        <title>Whole genome shotgun sequence of Actinoplanes durhamensis NBRC 14914.</title>
        <authorList>
            <person name="Komaki H."/>
            <person name="Tamura T."/>
        </authorList>
    </citation>
    <scope>NUCLEOTIDE SEQUENCE [LARGE SCALE GENOMIC DNA]</scope>
    <source>
        <strain evidence="2 3">NBRC 14914</strain>
    </source>
</reference>
<dbReference type="PANTHER" id="PTHR35849:SF2">
    <property type="entry name" value="BLR2341 PROTEIN"/>
    <property type="match status" value="1"/>
</dbReference>
<dbReference type="SUPFAM" id="SSF52091">
    <property type="entry name" value="SpoIIaa-like"/>
    <property type="match status" value="1"/>
</dbReference>
<keyword evidence="3" id="KW-1185">Reference proteome</keyword>
<dbReference type="Pfam" id="PF13466">
    <property type="entry name" value="STAS_2"/>
    <property type="match status" value="1"/>
</dbReference>
<comment type="caution">
    <text evidence="2">The sequence shown here is derived from an EMBL/GenBank/DDBJ whole genome shotgun (WGS) entry which is preliminary data.</text>
</comment>
<dbReference type="InterPro" id="IPR058548">
    <property type="entry name" value="MlaB-like_STAS"/>
</dbReference>
<dbReference type="PROSITE" id="PS50801">
    <property type="entry name" value="STAS"/>
    <property type="match status" value="1"/>
</dbReference>
<dbReference type="EMBL" id="BOML01000025">
    <property type="protein sequence ID" value="GIE01672.1"/>
    <property type="molecule type" value="Genomic_DNA"/>
</dbReference>
<dbReference type="RefSeq" id="WP_203727446.1">
    <property type="nucleotide sequence ID" value="NZ_BAAATX010000005.1"/>
</dbReference>
<organism evidence="2 3">
    <name type="scientific">Paractinoplanes durhamensis</name>
    <dbReference type="NCBI Taxonomy" id="113563"/>
    <lineage>
        <taxon>Bacteria</taxon>
        <taxon>Bacillati</taxon>
        <taxon>Actinomycetota</taxon>
        <taxon>Actinomycetes</taxon>
        <taxon>Micromonosporales</taxon>
        <taxon>Micromonosporaceae</taxon>
        <taxon>Paractinoplanes</taxon>
    </lineage>
</organism>
<dbReference type="Proteomes" id="UP000637628">
    <property type="component" value="Unassembled WGS sequence"/>
</dbReference>
<dbReference type="Gene3D" id="3.30.750.24">
    <property type="entry name" value="STAS domain"/>
    <property type="match status" value="1"/>
</dbReference>
<feature type="domain" description="STAS" evidence="1">
    <location>
        <begin position="1"/>
        <end position="91"/>
    </location>
</feature>
<sequence length="91" mass="9689">MVTLTGELDLYGAEDLRRLLYGQLDRSSVVADLSGVTFVDSAGLGALIGAFSRAADLDRRFVVTGAVHAVRRIMQMAGVYELLSEPGNATT</sequence>
<accession>A0ABQ3YVX1</accession>
<dbReference type="CDD" id="cd07043">
    <property type="entry name" value="STAS_anti-anti-sigma_factors"/>
    <property type="match status" value="1"/>
</dbReference>
<proteinExistence type="predicted"/>
<evidence type="ECO:0000313" key="2">
    <source>
        <dbReference type="EMBL" id="GIE01672.1"/>
    </source>
</evidence>
<dbReference type="InterPro" id="IPR036513">
    <property type="entry name" value="STAS_dom_sf"/>
</dbReference>
<evidence type="ECO:0000259" key="1">
    <source>
        <dbReference type="PROSITE" id="PS50801"/>
    </source>
</evidence>
<name>A0ABQ3YVX1_9ACTN</name>
<gene>
    <name evidence="2" type="ORF">Adu01nite_30220</name>
</gene>